<reference evidence="1 2" key="1">
    <citation type="submission" date="2018-10" db="EMBL/GenBank/DDBJ databases">
        <title>Sequencing the genomes of 1000 actinobacteria strains.</title>
        <authorList>
            <person name="Klenk H.-P."/>
        </authorList>
    </citation>
    <scope>NUCLEOTIDE SEQUENCE [LARGE SCALE GENOMIC DNA]</scope>
    <source>
        <strain evidence="1 2">DSM 45175</strain>
    </source>
</reference>
<dbReference type="InterPro" id="IPR047778">
    <property type="entry name" value="STM4014-like"/>
</dbReference>
<dbReference type="EMBL" id="RBKT01000001">
    <property type="protein sequence ID" value="RKR87062.1"/>
    <property type="molecule type" value="Genomic_DNA"/>
</dbReference>
<dbReference type="OrthoDB" id="9789963at2"/>
<dbReference type="RefSeq" id="WP_121155543.1">
    <property type="nucleotide sequence ID" value="NZ_RBKT01000001.1"/>
</dbReference>
<comment type="caution">
    <text evidence="1">The sequence shown here is derived from an EMBL/GenBank/DDBJ whole genome shotgun (WGS) entry which is preliminary data.</text>
</comment>
<dbReference type="GO" id="GO:0018169">
    <property type="term" value="F:ribosomal S6-glutamic acid ligase activity"/>
    <property type="evidence" value="ECO:0007669"/>
    <property type="project" value="TreeGrafter"/>
</dbReference>
<dbReference type="AlphaFoldDB" id="A0A495JFB5"/>
<protein>
    <recommendedName>
        <fullName evidence="3">ATP-grasp domain-containing protein</fullName>
    </recommendedName>
</protein>
<evidence type="ECO:0008006" key="3">
    <source>
        <dbReference type="Google" id="ProtNLM"/>
    </source>
</evidence>
<gene>
    <name evidence="1" type="ORF">BDK92_1334</name>
</gene>
<evidence type="ECO:0000313" key="1">
    <source>
        <dbReference type="EMBL" id="RKR87062.1"/>
    </source>
</evidence>
<dbReference type="GO" id="GO:0005737">
    <property type="term" value="C:cytoplasm"/>
    <property type="evidence" value="ECO:0007669"/>
    <property type="project" value="TreeGrafter"/>
</dbReference>
<dbReference type="PANTHER" id="PTHR21621">
    <property type="entry name" value="RIBOSOMAL PROTEIN S6 MODIFICATION PROTEIN"/>
    <property type="match status" value="1"/>
</dbReference>
<dbReference type="Gene3D" id="3.30.470.20">
    <property type="entry name" value="ATP-grasp fold, B domain"/>
    <property type="match status" value="1"/>
</dbReference>
<organism evidence="1 2">
    <name type="scientific">Micromonospora pisi</name>
    <dbReference type="NCBI Taxonomy" id="589240"/>
    <lineage>
        <taxon>Bacteria</taxon>
        <taxon>Bacillati</taxon>
        <taxon>Actinomycetota</taxon>
        <taxon>Actinomycetes</taxon>
        <taxon>Micromonosporales</taxon>
        <taxon>Micromonosporaceae</taxon>
        <taxon>Micromonospora</taxon>
    </lineage>
</organism>
<proteinExistence type="predicted"/>
<keyword evidence="2" id="KW-1185">Reference proteome</keyword>
<evidence type="ECO:0000313" key="2">
    <source>
        <dbReference type="Proteomes" id="UP000277671"/>
    </source>
</evidence>
<dbReference type="PANTHER" id="PTHR21621:SF0">
    <property type="entry name" value="BETA-CITRYLGLUTAMATE SYNTHASE B-RELATED"/>
    <property type="match status" value="1"/>
</dbReference>
<accession>A0A495JFB5</accession>
<dbReference type="NCBIfam" id="NF038074">
    <property type="entry name" value="fam_STM4014"/>
    <property type="match status" value="1"/>
</dbReference>
<dbReference type="Proteomes" id="UP000277671">
    <property type="component" value="Unassembled WGS sequence"/>
</dbReference>
<name>A0A495JFB5_9ACTN</name>
<dbReference type="SUPFAM" id="SSF56059">
    <property type="entry name" value="Glutathione synthetase ATP-binding domain-like"/>
    <property type="match status" value="1"/>
</dbReference>
<dbReference type="GO" id="GO:0009432">
    <property type="term" value="P:SOS response"/>
    <property type="evidence" value="ECO:0007669"/>
    <property type="project" value="TreeGrafter"/>
</dbReference>
<sequence length="376" mass="39697">MTNGTPLVVVGNPGNRRVDAFRAAAEVGWPGQVVPLPWRELATGPVRLPAGAVVRVDSPGEDAEVDRLLRGAAAPAAHGEIIGSAAWYAGLRAALARLTEAATAAGASLLNDPDDIAVMFDKRACHARLAGAGVPVPPALPSPPADYRDLRALMRTAGWSRVFVKPAHGSSASGVLALEVAPGRVQATTSVELAADGRLFNSLRVRRYRDEREVASIVDRLAPDGLHVERWFPKAGLGGRTIDLRVLVVAGEPGHVVVRSSRGPLTNLHLGNDRGDLGAVRAAMGEAAYDAALRTCVRAAACFPGSLHAGVDLMIGTDWRRHMVAEVNAFGDLLPNLLDHAGRDCCAAQLHALSDGRFDRWRAELTVAADRRGWAG</sequence>